<dbReference type="SUPFAM" id="SSF49354">
    <property type="entry name" value="PapD-like"/>
    <property type="match status" value="1"/>
</dbReference>
<dbReference type="EnsemblMetazoa" id="CJA06156b.1">
    <property type="protein sequence ID" value="CJA06156b.1"/>
    <property type="gene ID" value="WBGene00125360"/>
</dbReference>
<dbReference type="PROSITE" id="PS50202">
    <property type="entry name" value="MSP"/>
    <property type="match status" value="1"/>
</dbReference>
<evidence type="ECO:0000256" key="2">
    <source>
        <dbReference type="ARBA" id="ARBA00022490"/>
    </source>
</evidence>
<comment type="subcellular location">
    <subcellularLocation>
        <location evidence="6">Cell projection</location>
        <location evidence="6">Pseudopodium</location>
    </subcellularLocation>
    <subcellularLocation>
        <location evidence="1">Cytoplasm</location>
        <location evidence="1">Cytoskeleton</location>
    </subcellularLocation>
</comment>
<evidence type="ECO:0000256" key="5">
    <source>
        <dbReference type="ARBA" id="ARBA00037744"/>
    </source>
</evidence>
<keyword evidence="4" id="KW-0966">Cell projection</keyword>
<dbReference type="PANTHER" id="PTHR22920:SF24">
    <property type="entry name" value="MAJOR SPERM PROTEIN"/>
    <property type="match status" value="1"/>
</dbReference>
<dbReference type="PANTHER" id="PTHR22920">
    <property type="entry name" value="MAJOR SPERM PROTEIN"/>
    <property type="match status" value="1"/>
</dbReference>
<dbReference type="GO" id="GO:0031143">
    <property type="term" value="C:pseudopodium"/>
    <property type="evidence" value="ECO:0007669"/>
    <property type="project" value="UniProtKB-SubCell"/>
</dbReference>
<evidence type="ECO:0000313" key="10">
    <source>
        <dbReference type="Proteomes" id="UP000005237"/>
    </source>
</evidence>
<evidence type="ECO:0000256" key="1">
    <source>
        <dbReference type="ARBA" id="ARBA00004245"/>
    </source>
</evidence>
<dbReference type="InterPro" id="IPR013783">
    <property type="entry name" value="Ig-like_fold"/>
</dbReference>
<dbReference type="AlphaFoldDB" id="A0A8R1HME9"/>
<reference evidence="9" key="2">
    <citation type="submission" date="2022-06" db="UniProtKB">
        <authorList>
            <consortium name="EnsemblMetazoa"/>
        </authorList>
    </citation>
    <scope>IDENTIFICATION</scope>
    <source>
        <strain evidence="9">DF5081</strain>
    </source>
</reference>
<evidence type="ECO:0000259" key="8">
    <source>
        <dbReference type="PROSITE" id="PS50202"/>
    </source>
</evidence>
<dbReference type="Pfam" id="PF00635">
    <property type="entry name" value="Motile_Sperm"/>
    <property type="match status" value="1"/>
</dbReference>
<name>A0A8R1HME9_CAEJA</name>
<dbReference type="InterPro" id="IPR008962">
    <property type="entry name" value="PapD-like_sf"/>
</dbReference>
<evidence type="ECO:0000313" key="9">
    <source>
        <dbReference type="EnsemblMetazoa" id="CJA06156b.1"/>
    </source>
</evidence>
<dbReference type="InterPro" id="IPR000535">
    <property type="entry name" value="MSP_dom"/>
</dbReference>
<evidence type="ECO:0000256" key="4">
    <source>
        <dbReference type="ARBA" id="ARBA00023273"/>
    </source>
</evidence>
<dbReference type="Gene3D" id="2.60.40.10">
    <property type="entry name" value="Immunoglobulins"/>
    <property type="match status" value="1"/>
</dbReference>
<evidence type="ECO:0000256" key="6">
    <source>
        <dbReference type="ARBA" id="ARBA00037818"/>
    </source>
</evidence>
<keyword evidence="2" id="KW-0963">Cytoplasm</keyword>
<evidence type="ECO:0000256" key="3">
    <source>
        <dbReference type="ARBA" id="ARBA00023212"/>
    </source>
</evidence>
<keyword evidence="3 7" id="KW-0206">Cytoskeleton</keyword>
<feature type="domain" description="MSP" evidence="8">
    <location>
        <begin position="317"/>
        <end position="434"/>
    </location>
</feature>
<reference evidence="10" key="1">
    <citation type="submission" date="2010-08" db="EMBL/GenBank/DDBJ databases">
        <authorList>
            <consortium name="Caenorhabditis japonica Sequencing Consortium"/>
            <person name="Wilson R.K."/>
        </authorList>
    </citation>
    <scope>NUCLEOTIDE SEQUENCE [LARGE SCALE GENOMIC DNA]</scope>
    <source>
        <strain evidence="10">DF5081</strain>
    </source>
</reference>
<proteinExistence type="predicted"/>
<dbReference type="GO" id="GO:0005856">
    <property type="term" value="C:cytoskeleton"/>
    <property type="evidence" value="ECO:0007669"/>
    <property type="project" value="UniProtKB-SubCell"/>
</dbReference>
<protein>
    <recommendedName>
        <fullName evidence="7">Major sperm protein</fullName>
    </recommendedName>
</protein>
<sequence>MALASNGRRRSIRSEHENAGGDNLLLQNSLTKGQNGITFAENRMNFDMTEGQEIRYFGNLIGNKEITIMTIVAISLYLINGEHAQTVCTVLTSIPPAVFSYRVLINNKTSKEGYHSILFYWTIYGILALIDQFCGTAQGYNLIKGGLLGAVFLHALRSNPTAVPRSWLIIDQATMELLSTVFTRIDSMGFIKKTESSGFVPRSPTMTHFSDDDHYTRVTSSALEPHYDINMIMDEHNDVSTACSFTPSLAMETTQKVSPGVVMKTATPRSLEAMEGEQIENDDEAEPPSTIRLNYKKPQHQFESMSAMTLTCSGPVDIITVPADRIVFSQNNREALIQVTNVSPLHVMFALKTNADTYLIAAPTTGVLLSGQTMTMRVGVTDQYFETCEDPGRSIDKVHFRFFRSEIGIPSEVGIPTEIGTRIGNFGIPTEIRK</sequence>
<keyword evidence="10" id="KW-1185">Reference proteome</keyword>
<organism evidence="9 10">
    <name type="scientific">Caenorhabditis japonica</name>
    <dbReference type="NCBI Taxonomy" id="281687"/>
    <lineage>
        <taxon>Eukaryota</taxon>
        <taxon>Metazoa</taxon>
        <taxon>Ecdysozoa</taxon>
        <taxon>Nematoda</taxon>
        <taxon>Chromadorea</taxon>
        <taxon>Rhabditida</taxon>
        <taxon>Rhabditina</taxon>
        <taxon>Rhabditomorpha</taxon>
        <taxon>Rhabditoidea</taxon>
        <taxon>Rhabditidae</taxon>
        <taxon>Peloderinae</taxon>
        <taxon>Caenorhabditis</taxon>
    </lineage>
</organism>
<evidence type="ECO:0000256" key="7">
    <source>
        <dbReference type="RuleBase" id="RU003425"/>
    </source>
</evidence>
<dbReference type="Proteomes" id="UP000005237">
    <property type="component" value="Unassembled WGS sequence"/>
</dbReference>
<dbReference type="InterPro" id="IPR051155">
    <property type="entry name" value="Nematode_MSP"/>
</dbReference>
<comment type="function">
    <text evidence="5 7">Central component in molecular interactions underlying sperm crawling. Forms an extensive filament system that extends from sperm villipoda, along the leading edge of the pseudopod.</text>
</comment>
<accession>A0A8R1HME9</accession>